<dbReference type="InterPro" id="IPR006047">
    <property type="entry name" value="GH13_cat_dom"/>
</dbReference>
<dbReference type="InterPro" id="IPR017853">
    <property type="entry name" value="GH"/>
</dbReference>
<dbReference type="InterPro" id="IPR013780">
    <property type="entry name" value="Glyco_hydro_b"/>
</dbReference>
<name>A0A318IVA5_9BURK</name>
<organism evidence="2 3">
    <name type="scientific">Undibacterium pigrum</name>
    <dbReference type="NCBI Taxonomy" id="401470"/>
    <lineage>
        <taxon>Bacteria</taxon>
        <taxon>Pseudomonadati</taxon>
        <taxon>Pseudomonadota</taxon>
        <taxon>Betaproteobacteria</taxon>
        <taxon>Burkholderiales</taxon>
        <taxon>Oxalobacteraceae</taxon>
        <taxon>Undibacterium</taxon>
    </lineage>
</organism>
<accession>A0A318IVA5</accession>
<dbReference type="SMART" id="SM00642">
    <property type="entry name" value="Aamy"/>
    <property type="match status" value="1"/>
</dbReference>
<evidence type="ECO:0000313" key="3">
    <source>
        <dbReference type="Proteomes" id="UP000247792"/>
    </source>
</evidence>
<dbReference type="Proteomes" id="UP000247792">
    <property type="component" value="Unassembled WGS sequence"/>
</dbReference>
<comment type="caution">
    <text evidence="2">The sequence shown here is derived from an EMBL/GenBank/DDBJ whole genome shotgun (WGS) entry which is preliminary data.</text>
</comment>
<dbReference type="PANTHER" id="PTHR10357">
    <property type="entry name" value="ALPHA-AMYLASE FAMILY MEMBER"/>
    <property type="match status" value="1"/>
</dbReference>
<dbReference type="PANTHER" id="PTHR10357:SF213">
    <property type="entry name" value="ALPHA AMYLASE CATALYTIC REGION"/>
    <property type="match status" value="1"/>
</dbReference>
<evidence type="ECO:0000313" key="2">
    <source>
        <dbReference type="EMBL" id="PXX37877.1"/>
    </source>
</evidence>
<dbReference type="Pfam" id="PF00128">
    <property type="entry name" value="Alpha-amylase"/>
    <property type="match status" value="1"/>
</dbReference>
<protein>
    <submittedName>
        <fullName evidence="2">Amylosucrase</fullName>
    </submittedName>
</protein>
<dbReference type="GO" id="GO:0047669">
    <property type="term" value="F:amylosucrase activity"/>
    <property type="evidence" value="ECO:0007669"/>
    <property type="project" value="InterPro"/>
</dbReference>
<dbReference type="OrthoDB" id="9805159at2"/>
<dbReference type="AlphaFoldDB" id="A0A318IVA5"/>
<dbReference type="Gene3D" id="2.60.40.1180">
    <property type="entry name" value="Golgi alpha-mannosidase II"/>
    <property type="match status" value="1"/>
</dbReference>
<reference evidence="2 3" key="1">
    <citation type="submission" date="2018-05" db="EMBL/GenBank/DDBJ databases">
        <title>Genomic Encyclopedia of Type Strains, Phase IV (KMG-IV): sequencing the most valuable type-strain genomes for metagenomic binning, comparative biology and taxonomic classification.</title>
        <authorList>
            <person name="Goeker M."/>
        </authorList>
    </citation>
    <scope>NUCLEOTIDE SEQUENCE [LARGE SCALE GENOMIC DNA]</scope>
    <source>
        <strain evidence="2 3">DSM 19792</strain>
    </source>
</reference>
<dbReference type="EMBL" id="QJKB01000014">
    <property type="protein sequence ID" value="PXX37877.1"/>
    <property type="molecule type" value="Genomic_DNA"/>
</dbReference>
<dbReference type="InterPro" id="IPR044077">
    <property type="entry name" value="Amylosucrase"/>
</dbReference>
<feature type="domain" description="Glycosyl hydrolase family 13 catalytic" evidence="1">
    <location>
        <begin position="100"/>
        <end position="538"/>
    </location>
</feature>
<dbReference type="RefSeq" id="WP_110257844.1">
    <property type="nucleotide sequence ID" value="NZ_QJKB01000014.1"/>
</dbReference>
<keyword evidence="3" id="KW-1185">Reference proteome</keyword>
<dbReference type="SUPFAM" id="SSF51445">
    <property type="entry name" value="(Trans)glycosidases"/>
    <property type="match status" value="1"/>
</dbReference>
<gene>
    <name evidence="2" type="ORF">DFR42_11436</name>
</gene>
<dbReference type="InterPro" id="IPR045857">
    <property type="entry name" value="O16G_dom_2"/>
</dbReference>
<dbReference type="SUPFAM" id="SSF51011">
    <property type="entry name" value="Glycosyl hydrolase domain"/>
    <property type="match status" value="1"/>
</dbReference>
<dbReference type="Gene3D" id="1.10.1740.10">
    <property type="match status" value="1"/>
</dbReference>
<sequence>MSAATNTAPFLTALLSKLAPGTHARIGARLAKHLPDLYQTLQTLYGNQFSNEQAYATWLTELLQVAGEAVAARPLPLQVLDDARSTDKNWFTKENMLGYCCYADRFAGDLRGVQKRIPHLQELGVTYLHLLPFLKARTGENDGGFAVADFDAIEPRLGNMADLEELSTALRAAGISLCSDFILNHVADDHPWAVAAKQGDPHYRDYFYHYPDRTIPDNFEQHLGQVFPQVAPGNFSFVPELQAWVWTTFYPYQWDLNYSNPKVFADMAAALLRLANRGVEAFRLDSTAFLWKRAGTKSMNQPEAHQILQALRSLVEIAAPGVLLKAEAIVETAELPAYLGNNDGANSKQECHLAYHSSLMAASWVALAEQDTSLMRHVFAGTPAQPEQSSWLTYVRCHDDIGWNVLRPEAGLKTEDVQQRLARVSRFYSGEGSYARGASFQANDPAAVHGTVGMAAALTGFSSAHTATEKHLARQRLLLLYGLSFCFGGMPLIYMGDELAQINDEAYRQVPAQAADSRWLHRPVWDDELYAQRHSGSHDAGTVFNALCHLLPQRRQLPQLAAQEARQLLKANNPAVLAFLRGSVDDPLLFLGNFSEHSISLDMVELLADHDIPGRGWVDQLSKLDVDLTVTLQAYSQLWLVRKQGNMTQD</sequence>
<proteinExistence type="predicted"/>
<evidence type="ECO:0000259" key="1">
    <source>
        <dbReference type="SMART" id="SM00642"/>
    </source>
</evidence>
<dbReference type="GO" id="GO:0005975">
    <property type="term" value="P:carbohydrate metabolic process"/>
    <property type="evidence" value="ECO:0007669"/>
    <property type="project" value="InterPro"/>
</dbReference>
<dbReference type="Gene3D" id="3.90.400.10">
    <property type="entry name" value="Oligo-1,6-glucosidase, Domain 2"/>
    <property type="match status" value="1"/>
</dbReference>
<dbReference type="CDD" id="cd11324">
    <property type="entry name" value="AmyAc_Amylosucrase"/>
    <property type="match status" value="1"/>
</dbReference>
<dbReference type="Gene3D" id="3.20.20.80">
    <property type="entry name" value="Glycosidases"/>
    <property type="match status" value="1"/>
</dbReference>